<keyword evidence="3" id="KW-0677">Repeat</keyword>
<keyword evidence="2" id="KW-0597">Phosphoprotein</keyword>
<dbReference type="Gene3D" id="1.20.58.60">
    <property type="match status" value="2"/>
</dbReference>
<organism evidence="5 6">
    <name type="scientific">Hucho hucho</name>
    <name type="common">huchen</name>
    <dbReference type="NCBI Taxonomy" id="62062"/>
    <lineage>
        <taxon>Eukaryota</taxon>
        <taxon>Metazoa</taxon>
        <taxon>Chordata</taxon>
        <taxon>Craniata</taxon>
        <taxon>Vertebrata</taxon>
        <taxon>Euteleostomi</taxon>
        <taxon>Actinopterygii</taxon>
        <taxon>Neopterygii</taxon>
        <taxon>Teleostei</taxon>
        <taxon>Protacanthopterygii</taxon>
        <taxon>Salmoniformes</taxon>
        <taxon>Salmonidae</taxon>
        <taxon>Salmoninae</taxon>
        <taxon>Hucho</taxon>
    </lineage>
</organism>
<evidence type="ECO:0000313" key="5">
    <source>
        <dbReference type="Ensembl" id="ENSHHUP00000083394.1"/>
    </source>
</evidence>
<sequence>MLLSRDLVLLGQALSIKRARLQEDLDQRHTISSSMDSLELQTEALRHMLTSDVCSMDSVKTALMELCHLRPALDDLTEASLSVTLDGLEADRLKSLTRKWAQALSCASHMNRTFQAEAQHSQSLQQKWDSWEGFQEKMEEDLAPDVSGNYSGLREQLAIHQRLRIEVLAGHQLLRGVIVNSMRSIEDTPEEKRPDLALKLAQMRERWQRIVNVAQQRSSLVQERLGQWRFYTRGVRRLGGLLRDVETLLPSAAQAFCTLQQIPCSLEDLGRAEETLAQHNGFYRHTLETGRLLSSMAELQTQAQLQTELQTLQESWDHARELLGERTILLETVVQNWGHFQVRLVDSAHKLDELKDRLKQPLPEKLEELQGEEKLIEVMQENEASLELWAGGVKELSTMKTDLSQYILAGDATLLQGQVEQLHCQWEELCLKVSLRRQEIADRLSAWTIFNDKNKELCDWLTQMENKVSHSGDLSLEEMVEKLKKVRGNWGMVHILGNNLRCGETEGGNRKLGYGAHFK</sequence>
<name>A0A4W5RGF0_9TELE</name>
<reference evidence="5" key="3">
    <citation type="submission" date="2025-09" db="UniProtKB">
        <authorList>
            <consortium name="Ensembl"/>
        </authorList>
    </citation>
    <scope>IDENTIFICATION</scope>
</reference>
<dbReference type="Proteomes" id="UP000314982">
    <property type="component" value="Unassembled WGS sequence"/>
</dbReference>
<dbReference type="STRING" id="62062.ENSHHUP00000083394"/>
<dbReference type="GeneTree" id="ENSGT00940000154656"/>
<protein>
    <submittedName>
        <fullName evidence="5">Uncharacterized protein</fullName>
    </submittedName>
</protein>
<keyword evidence="4" id="KW-0472">Membrane</keyword>
<dbReference type="PANTHER" id="PTHR14514">
    <property type="entry name" value="PKA ANCHORING PROTEIN"/>
    <property type="match status" value="1"/>
</dbReference>
<comment type="subcellular location">
    <subcellularLocation>
        <location evidence="1">Endomembrane system</location>
    </subcellularLocation>
</comment>
<evidence type="ECO:0000256" key="1">
    <source>
        <dbReference type="ARBA" id="ARBA00004308"/>
    </source>
</evidence>
<proteinExistence type="predicted"/>
<dbReference type="SUPFAM" id="SSF46966">
    <property type="entry name" value="Spectrin repeat"/>
    <property type="match status" value="2"/>
</dbReference>
<evidence type="ECO:0000256" key="2">
    <source>
        <dbReference type="ARBA" id="ARBA00022553"/>
    </source>
</evidence>
<evidence type="ECO:0000256" key="4">
    <source>
        <dbReference type="ARBA" id="ARBA00023136"/>
    </source>
</evidence>
<dbReference type="PANTHER" id="PTHR14514:SF4">
    <property type="entry name" value="NESPRIN-2"/>
    <property type="match status" value="1"/>
</dbReference>
<dbReference type="AlphaFoldDB" id="A0A4W5RGF0"/>
<keyword evidence="6" id="KW-1185">Reference proteome</keyword>
<accession>A0A4W5RGF0</accession>
<evidence type="ECO:0000256" key="3">
    <source>
        <dbReference type="ARBA" id="ARBA00022737"/>
    </source>
</evidence>
<reference evidence="5" key="2">
    <citation type="submission" date="2025-08" db="UniProtKB">
        <authorList>
            <consortium name="Ensembl"/>
        </authorList>
    </citation>
    <scope>IDENTIFICATION</scope>
</reference>
<evidence type="ECO:0000313" key="6">
    <source>
        <dbReference type="Proteomes" id="UP000314982"/>
    </source>
</evidence>
<reference evidence="6" key="1">
    <citation type="submission" date="2018-06" db="EMBL/GenBank/DDBJ databases">
        <title>Genome assembly of Danube salmon.</title>
        <authorList>
            <person name="Macqueen D.J."/>
            <person name="Gundappa M.K."/>
        </authorList>
    </citation>
    <scope>NUCLEOTIDE SEQUENCE [LARGE SCALE GENOMIC DNA]</scope>
</reference>
<dbReference type="Ensembl" id="ENSHHUT00000086022.1">
    <property type="protein sequence ID" value="ENSHHUP00000083394.1"/>
    <property type="gene ID" value="ENSHHUG00000048397.1"/>
</dbReference>